<evidence type="ECO:0000313" key="1">
    <source>
        <dbReference type="EMBL" id="MBU5438975.1"/>
    </source>
</evidence>
<gene>
    <name evidence="1" type="ORF">KQI42_13185</name>
</gene>
<organism evidence="1 2">
    <name type="scientific">Tissierella simiarum</name>
    <dbReference type="NCBI Taxonomy" id="2841534"/>
    <lineage>
        <taxon>Bacteria</taxon>
        <taxon>Bacillati</taxon>
        <taxon>Bacillota</taxon>
        <taxon>Tissierellia</taxon>
        <taxon>Tissierellales</taxon>
        <taxon>Tissierellaceae</taxon>
        <taxon>Tissierella</taxon>
    </lineage>
</organism>
<dbReference type="EMBL" id="JAHLPM010000011">
    <property type="protein sequence ID" value="MBU5438975.1"/>
    <property type="molecule type" value="Genomic_DNA"/>
</dbReference>
<keyword evidence="2" id="KW-1185">Reference proteome</keyword>
<protein>
    <submittedName>
        <fullName evidence="1">Thioredoxin</fullName>
    </submittedName>
</protein>
<dbReference type="Proteomes" id="UP000749471">
    <property type="component" value="Unassembled WGS sequence"/>
</dbReference>
<reference evidence="1 2" key="1">
    <citation type="submission" date="2021-06" db="EMBL/GenBank/DDBJ databases">
        <authorList>
            <person name="Sun Q."/>
            <person name="Li D."/>
        </authorList>
    </citation>
    <scope>NUCLEOTIDE SEQUENCE [LARGE SCALE GENOMIC DNA]</scope>
    <source>
        <strain evidence="1 2">MSJ-40</strain>
    </source>
</reference>
<comment type="caution">
    <text evidence="1">The sequence shown here is derived from an EMBL/GenBank/DDBJ whole genome shotgun (WGS) entry which is preliminary data.</text>
</comment>
<name>A0ABS6E7T0_9FIRM</name>
<evidence type="ECO:0000313" key="2">
    <source>
        <dbReference type="Proteomes" id="UP000749471"/>
    </source>
</evidence>
<dbReference type="InterPro" id="IPR047708">
    <property type="entry name" value="CD1871A-like"/>
</dbReference>
<dbReference type="NCBIfam" id="NF040920">
    <property type="entry name" value="CD1871A_fam"/>
    <property type="match status" value="1"/>
</dbReference>
<sequence length="48" mass="5289">MFMKKKEILRVSILTLSLLFLIVGKLRGEIATVLVKAINICLECVGIG</sequence>
<accession>A0ABS6E7T0</accession>
<proteinExistence type="predicted"/>